<keyword evidence="2" id="KW-1185">Reference proteome</keyword>
<dbReference type="EMBL" id="CM011695">
    <property type="protein sequence ID" value="TMS03401.1"/>
    <property type="molecule type" value="Genomic_DNA"/>
</dbReference>
<sequence length="84" mass="9592">MENGVASTKAEGFLSRMALNDNKAGMEGLDREKINKIIMESSKGSRFYENELKREQQVNQRIEKMMLAKGTDHRTALKESTSPW</sequence>
<evidence type="ECO:0000313" key="1">
    <source>
        <dbReference type="EMBL" id="TMS03401.1"/>
    </source>
</evidence>
<accession>A0ACD3Q891</accession>
<proteinExistence type="predicted"/>
<gene>
    <name evidence="1" type="ORF">E3U43_000290</name>
</gene>
<dbReference type="Proteomes" id="UP000793456">
    <property type="component" value="Chromosome XXII"/>
</dbReference>
<reference evidence="1" key="1">
    <citation type="submission" date="2018-11" db="EMBL/GenBank/DDBJ databases">
        <title>The sequence and de novo assembly of Larimichthys crocea genome using PacBio and Hi-C technologies.</title>
        <authorList>
            <person name="Xu P."/>
            <person name="Chen B."/>
            <person name="Zhou Z."/>
            <person name="Ke Q."/>
            <person name="Wu Y."/>
            <person name="Bai H."/>
            <person name="Pu F."/>
        </authorList>
    </citation>
    <scope>NUCLEOTIDE SEQUENCE</scope>
    <source>
        <tissue evidence="1">Muscle</tissue>
    </source>
</reference>
<organism evidence="1 2">
    <name type="scientific">Larimichthys crocea</name>
    <name type="common">Large yellow croaker</name>
    <name type="synonym">Pseudosciaena crocea</name>
    <dbReference type="NCBI Taxonomy" id="215358"/>
    <lineage>
        <taxon>Eukaryota</taxon>
        <taxon>Metazoa</taxon>
        <taxon>Chordata</taxon>
        <taxon>Craniata</taxon>
        <taxon>Vertebrata</taxon>
        <taxon>Euteleostomi</taxon>
        <taxon>Actinopterygii</taxon>
        <taxon>Neopterygii</taxon>
        <taxon>Teleostei</taxon>
        <taxon>Neoteleostei</taxon>
        <taxon>Acanthomorphata</taxon>
        <taxon>Eupercaria</taxon>
        <taxon>Sciaenidae</taxon>
        <taxon>Larimichthys</taxon>
    </lineage>
</organism>
<comment type="caution">
    <text evidence="1">The sequence shown here is derived from an EMBL/GenBank/DDBJ whole genome shotgun (WGS) entry which is preliminary data.</text>
</comment>
<evidence type="ECO:0000313" key="2">
    <source>
        <dbReference type="Proteomes" id="UP000793456"/>
    </source>
</evidence>
<name>A0ACD3Q891_LARCR</name>
<protein>
    <submittedName>
        <fullName evidence="1">Uncharacterized protein</fullName>
    </submittedName>
</protein>